<feature type="domain" description="Peptidase M1 membrane alanine aminopeptidase" evidence="1">
    <location>
        <begin position="401"/>
        <end position="558"/>
    </location>
</feature>
<dbReference type="EMBL" id="QLLN01000003">
    <property type="protein sequence ID" value="RAJ12360.1"/>
    <property type="molecule type" value="Genomic_DNA"/>
</dbReference>
<dbReference type="CDD" id="cd09604">
    <property type="entry name" value="M1_APN_like"/>
    <property type="match status" value="1"/>
</dbReference>
<dbReference type="SUPFAM" id="SSF55486">
    <property type="entry name" value="Metalloproteases ('zincins'), catalytic domain"/>
    <property type="match status" value="1"/>
</dbReference>
<organism evidence="2 3">
    <name type="scientific">Arenibacter echinorum</name>
    <dbReference type="NCBI Taxonomy" id="440515"/>
    <lineage>
        <taxon>Bacteria</taxon>
        <taxon>Pseudomonadati</taxon>
        <taxon>Bacteroidota</taxon>
        <taxon>Flavobacteriia</taxon>
        <taxon>Flavobacteriales</taxon>
        <taxon>Flavobacteriaceae</taxon>
        <taxon>Arenibacter</taxon>
    </lineage>
</organism>
<dbReference type="Proteomes" id="UP000249696">
    <property type="component" value="Unassembled WGS sequence"/>
</dbReference>
<reference evidence="2 3" key="1">
    <citation type="submission" date="2018-06" db="EMBL/GenBank/DDBJ databases">
        <title>Genomic Encyclopedia of Archaeal and Bacterial Type Strains, Phase II (KMG-II): from individual species to whole genera.</title>
        <authorList>
            <person name="Goeker M."/>
        </authorList>
    </citation>
    <scope>NUCLEOTIDE SEQUENCE [LARGE SCALE GENOMIC DNA]</scope>
    <source>
        <strain evidence="2 3">DSM 23522</strain>
    </source>
</reference>
<evidence type="ECO:0000313" key="2">
    <source>
        <dbReference type="EMBL" id="RAJ12360.1"/>
    </source>
</evidence>
<protein>
    <recommendedName>
        <fullName evidence="1">Peptidase M1 membrane alanine aminopeptidase domain-containing protein</fullName>
    </recommendedName>
</protein>
<dbReference type="Gene3D" id="1.10.390.10">
    <property type="entry name" value="Neutral Protease Domain 2"/>
    <property type="match status" value="1"/>
</dbReference>
<dbReference type="AlphaFoldDB" id="A0A327R677"/>
<dbReference type="GO" id="GO:0008270">
    <property type="term" value="F:zinc ion binding"/>
    <property type="evidence" value="ECO:0007669"/>
    <property type="project" value="InterPro"/>
</dbReference>
<dbReference type="InterPro" id="IPR014782">
    <property type="entry name" value="Peptidase_M1_dom"/>
</dbReference>
<dbReference type="InterPro" id="IPR027268">
    <property type="entry name" value="Peptidase_M4/M1_CTD_sf"/>
</dbReference>
<evidence type="ECO:0000259" key="1">
    <source>
        <dbReference type="Pfam" id="PF01433"/>
    </source>
</evidence>
<sequence>MKQNILLLFMTFINVGFLHSQNLVNESSHYNPMDFYVSSFNPTTGNAYRSSNGTPGPLYWQNSSDYVIHATLSEKDTTVFGDVTITYTNNSPDQLEYLWLQLDQNIFKPDSRSVAATRYPGDYFGVLGNPKGGYQIKNVTINQGENSYAVQPIITDTRMQIRLNTAMQPKGDQISIKINFSFVIPIDGAARFGRQDTKNGVIYQIAQWYPRMCVYDDVEGWNTLPYLGLGEFYCDYGNYDYYITAPAEMIVYGSGDLQNAQDVLTKEQIKRLSLASKSDRTIAIISSDEVGKPAMRPSSKGYLTWHFNMNNTRDVAFAASKGLIWDAAKINLPSGRKALAMSCYPVESAGDTAWARSTEYLKASIEIYSEHFFEYPWNNAVSSAGITEGMEYPGMIFNNYKETKASLWFLISHEIGHNWYPMIVGSNERRYMWHDEGLNTYVNFIANDIFNNGEYETDPSYFEKDFFASRDYKQFMQYKDPLMTMSDAMDEEQHWQFYGKTAYGLNLLRTVIVGKDRFDYAFRKYTEAWAFKHPTPYDFFHCINNATGEDLNWFWNEWFYTTWKLDQAVASVSYVDNDPAKGSLITIENKGKMIMPVIIKMTQMNGQTETVRLPVEIWARGSNWTFKYASTSKIDKVIIDPENQFPDLERKNNEWKNIK</sequence>
<dbReference type="Pfam" id="PF01433">
    <property type="entry name" value="Peptidase_M1"/>
    <property type="match status" value="1"/>
</dbReference>
<comment type="caution">
    <text evidence="2">The sequence shown here is derived from an EMBL/GenBank/DDBJ whole genome shotgun (WGS) entry which is preliminary data.</text>
</comment>
<evidence type="ECO:0000313" key="3">
    <source>
        <dbReference type="Proteomes" id="UP000249696"/>
    </source>
</evidence>
<keyword evidence="3" id="KW-1185">Reference proteome</keyword>
<gene>
    <name evidence="2" type="ORF">LV92_01593</name>
</gene>
<dbReference type="OrthoDB" id="9814383at2"/>
<name>A0A327R677_9FLAO</name>
<accession>A0A327R677</accession>
<dbReference type="RefSeq" id="WP_111623114.1">
    <property type="nucleotide sequence ID" value="NZ_QLLN01000003.1"/>
</dbReference>
<dbReference type="GO" id="GO:0008237">
    <property type="term" value="F:metallopeptidase activity"/>
    <property type="evidence" value="ECO:0007669"/>
    <property type="project" value="InterPro"/>
</dbReference>
<proteinExistence type="predicted"/>